<accession>A0A512CH72</accession>
<name>A0A512CH72_9BACT</name>
<evidence type="ECO:0000313" key="3">
    <source>
        <dbReference type="Proteomes" id="UP000321301"/>
    </source>
</evidence>
<dbReference type="AlphaFoldDB" id="A0A512CH72"/>
<comment type="caution">
    <text evidence="2">The sequence shown here is derived from an EMBL/GenBank/DDBJ whole genome shotgun (WGS) entry which is preliminary data.</text>
</comment>
<organism evidence="2 3">
    <name type="scientific">Cyclobacterium qasimii</name>
    <dbReference type="NCBI Taxonomy" id="1350429"/>
    <lineage>
        <taxon>Bacteria</taxon>
        <taxon>Pseudomonadati</taxon>
        <taxon>Bacteroidota</taxon>
        <taxon>Cytophagia</taxon>
        <taxon>Cytophagales</taxon>
        <taxon>Cyclobacteriaceae</taxon>
        <taxon>Cyclobacterium</taxon>
    </lineage>
</organism>
<gene>
    <name evidence="2" type="ORF">CQA01_41010</name>
</gene>
<sequence length="103" mass="11595">MLVHIMNFELHNDCTKSNRPAINTAARINLKSKDGIIILETGNPGLATKLGDEWIFWKTGIADYVVIQRSKPFLLSLLVIGYLLIVFSSVVIIREKNKKELGK</sequence>
<keyword evidence="3" id="KW-1185">Reference proteome</keyword>
<keyword evidence="1" id="KW-0472">Membrane</keyword>
<keyword evidence="1" id="KW-1133">Transmembrane helix</keyword>
<dbReference type="Proteomes" id="UP000321301">
    <property type="component" value="Unassembled WGS sequence"/>
</dbReference>
<reference evidence="2 3" key="1">
    <citation type="submission" date="2019-07" db="EMBL/GenBank/DDBJ databases">
        <title>Whole genome shotgun sequence of Cyclobacterium qasimii NBRC 106168.</title>
        <authorList>
            <person name="Hosoyama A."/>
            <person name="Uohara A."/>
            <person name="Ohji S."/>
            <person name="Ichikawa N."/>
        </authorList>
    </citation>
    <scope>NUCLEOTIDE SEQUENCE [LARGE SCALE GENOMIC DNA]</scope>
    <source>
        <strain evidence="2 3">NBRC 106168</strain>
    </source>
</reference>
<dbReference type="EMBL" id="BJYV01000024">
    <property type="protein sequence ID" value="GEO23567.1"/>
    <property type="molecule type" value="Genomic_DNA"/>
</dbReference>
<protein>
    <submittedName>
        <fullName evidence="2">Uncharacterized protein</fullName>
    </submittedName>
</protein>
<keyword evidence="1" id="KW-0812">Transmembrane</keyword>
<proteinExistence type="predicted"/>
<evidence type="ECO:0000313" key="2">
    <source>
        <dbReference type="EMBL" id="GEO23567.1"/>
    </source>
</evidence>
<feature type="transmembrane region" description="Helical" evidence="1">
    <location>
        <begin position="73"/>
        <end position="93"/>
    </location>
</feature>
<evidence type="ECO:0000256" key="1">
    <source>
        <dbReference type="SAM" id="Phobius"/>
    </source>
</evidence>